<proteinExistence type="predicted"/>
<evidence type="ECO:0000256" key="1">
    <source>
        <dbReference type="ARBA" id="ARBA00023015"/>
    </source>
</evidence>
<dbReference type="GO" id="GO:0003677">
    <property type="term" value="F:DNA binding"/>
    <property type="evidence" value="ECO:0007669"/>
    <property type="project" value="UniProtKB-KW"/>
</dbReference>
<dbReference type="InterPro" id="IPR029016">
    <property type="entry name" value="GAF-like_dom_sf"/>
</dbReference>
<dbReference type="Proteomes" id="UP000326178">
    <property type="component" value="Chromosome"/>
</dbReference>
<feature type="compositionally biased region" description="Gly residues" evidence="4">
    <location>
        <begin position="16"/>
        <end position="28"/>
    </location>
</feature>
<organism evidence="7 8">
    <name type="scientific">Streptomyces nitrosporeus</name>
    <dbReference type="NCBI Taxonomy" id="28894"/>
    <lineage>
        <taxon>Bacteria</taxon>
        <taxon>Bacillati</taxon>
        <taxon>Actinomycetota</taxon>
        <taxon>Actinomycetes</taxon>
        <taxon>Kitasatosporales</taxon>
        <taxon>Streptomycetaceae</taxon>
        <taxon>Streptomyces</taxon>
    </lineage>
</organism>
<dbReference type="SUPFAM" id="SSF55781">
    <property type="entry name" value="GAF domain-like"/>
    <property type="match status" value="1"/>
</dbReference>
<dbReference type="SMART" id="SM00346">
    <property type="entry name" value="HTH_ICLR"/>
    <property type="match status" value="1"/>
</dbReference>
<evidence type="ECO:0000259" key="6">
    <source>
        <dbReference type="PROSITE" id="PS51078"/>
    </source>
</evidence>
<name>A0A5J6F6F3_9ACTN</name>
<feature type="region of interest" description="Disordered" evidence="4">
    <location>
        <begin position="1"/>
        <end position="33"/>
    </location>
</feature>
<dbReference type="SUPFAM" id="SSF46785">
    <property type="entry name" value="Winged helix' DNA-binding domain"/>
    <property type="match status" value="1"/>
</dbReference>
<dbReference type="PANTHER" id="PTHR30136">
    <property type="entry name" value="HELIX-TURN-HELIX TRANSCRIPTIONAL REGULATOR, ICLR FAMILY"/>
    <property type="match status" value="1"/>
</dbReference>
<dbReference type="InterPro" id="IPR050707">
    <property type="entry name" value="HTH_MetabolicPath_Reg"/>
</dbReference>
<dbReference type="RefSeq" id="WP_150486964.1">
    <property type="nucleotide sequence ID" value="NZ_BMUV01000014.1"/>
</dbReference>
<dbReference type="InterPro" id="IPR014757">
    <property type="entry name" value="Tscrpt_reg_IclR_C"/>
</dbReference>
<keyword evidence="1" id="KW-0805">Transcription regulation</keyword>
<dbReference type="Pfam" id="PF09339">
    <property type="entry name" value="HTH_IclR"/>
    <property type="match status" value="1"/>
</dbReference>
<evidence type="ECO:0000256" key="4">
    <source>
        <dbReference type="SAM" id="MobiDB-lite"/>
    </source>
</evidence>
<protein>
    <submittedName>
        <fullName evidence="7">IclR family transcriptional regulator</fullName>
    </submittedName>
</protein>
<dbReference type="GO" id="GO:0003700">
    <property type="term" value="F:DNA-binding transcription factor activity"/>
    <property type="evidence" value="ECO:0007669"/>
    <property type="project" value="TreeGrafter"/>
</dbReference>
<dbReference type="PROSITE" id="PS51077">
    <property type="entry name" value="HTH_ICLR"/>
    <property type="match status" value="1"/>
</dbReference>
<dbReference type="OrthoDB" id="156285at2"/>
<accession>A0A5J6F6F3</accession>
<dbReference type="AlphaFoldDB" id="A0A5J6F6F3"/>
<keyword evidence="2" id="KW-0238">DNA-binding</keyword>
<dbReference type="Gene3D" id="1.10.10.10">
    <property type="entry name" value="Winged helix-like DNA-binding domain superfamily/Winged helix DNA-binding domain"/>
    <property type="match status" value="1"/>
</dbReference>
<keyword evidence="8" id="KW-1185">Reference proteome</keyword>
<feature type="domain" description="IclR-ED" evidence="6">
    <location>
        <begin position="97"/>
        <end position="251"/>
    </location>
</feature>
<reference evidence="7 8" key="1">
    <citation type="submission" date="2017-09" db="EMBL/GenBank/DDBJ databases">
        <authorList>
            <person name="Lee N."/>
            <person name="Cho B.-K."/>
        </authorList>
    </citation>
    <scope>NUCLEOTIDE SEQUENCE [LARGE SCALE GENOMIC DNA]</scope>
    <source>
        <strain evidence="7 8">ATCC 12769</strain>
    </source>
</reference>
<dbReference type="KEGG" id="snk:CP967_06115"/>
<dbReference type="PROSITE" id="PS51078">
    <property type="entry name" value="ICLR_ED"/>
    <property type="match status" value="1"/>
</dbReference>
<dbReference type="PANTHER" id="PTHR30136:SF24">
    <property type="entry name" value="HTH-TYPE TRANSCRIPTIONAL REPRESSOR ALLR"/>
    <property type="match status" value="1"/>
</dbReference>
<dbReference type="GO" id="GO:0045892">
    <property type="term" value="P:negative regulation of DNA-templated transcription"/>
    <property type="evidence" value="ECO:0007669"/>
    <property type="project" value="TreeGrafter"/>
</dbReference>
<dbReference type="InterPro" id="IPR005471">
    <property type="entry name" value="Tscrpt_reg_IclR_N"/>
</dbReference>
<evidence type="ECO:0000313" key="7">
    <source>
        <dbReference type="EMBL" id="QEU71596.1"/>
    </source>
</evidence>
<gene>
    <name evidence="7" type="ORF">CP967_06115</name>
</gene>
<feature type="domain" description="HTH iclR-type" evidence="5">
    <location>
        <begin position="35"/>
        <end position="96"/>
    </location>
</feature>
<sequence length="251" mass="25584">MSDKQAGPKTRSAPDGGPGRAGARGSGSAGKAVGSQTLSRGLRALELVAGQPQGLAVQDVAECLGVHRTIAYRILVTLAEHHLVVKAADGRYRAGSGTVTLARGYAAGVREAALPVLRRTADELGATVALIAAEGNDAVAVAVVEPRSVDYHIGYRVGSRHPIGTGAAGLALATLRLPAPGEPAEVAQARDQGYARTFGRIEPGAHGVAVPLRTADPALHMCVNLITSREDVADGSVSVMRAVAEEISALG</sequence>
<evidence type="ECO:0000259" key="5">
    <source>
        <dbReference type="PROSITE" id="PS51077"/>
    </source>
</evidence>
<evidence type="ECO:0000256" key="3">
    <source>
        <dbReference type="ARBA" id="ARBA00023163"/>
    </source>
</evidence>
<dbReference type="EMBL" id="CP023702">
    <property type="protein sequence ID" value="QEU71596.1"/>
    <property type="molecule type" value="Genomic_DNA"/>
</dbReference>
<dbReference type="InterPro" id="IPR036390">
    <property type="entry name" value="WH_DNA-bd_sf"/>
</dbReference>
<evidence type="ECO:0000256" key="2">
    <source>
        <dbReference type="ARBA" id="ARBA00023125"/>
    </source>
</evidence>
<dbReference type="Gene3D" id="3.30.450.40">
    <property type="match status" value="2"/>
</dbReference>
<keyword evidence="3" id="KW-0804">Transcription</keyword>
<dbReference type="InterPro" id="IPR036388">
    <property type="entry name" value="WH-like_DNA-bd_sf"/>
</dbReference>
<evidence type="ECO:0000313" key="8">
    <source>
        <dbReference type="Proteomes" id="UP000326178"/>
    </source>
</evidence>